<keyword evidence="1" id="KW-0472">Membrane</keyword>
<evidence type="ECO:0000313" key="3">
    <source>
        <dbReference type="Proteomes" id="UP000035720"/>
    </source>
</evidence>
<name>A0A077MEI8_9MICO</name>
<dbReference type="OrthoDB" id="1551186at2"/>
<dbReference type="Pfam" id="PF19851">
    <property type="entry name" value="DUF6326"/>
    <property type="match status" value="1"/>
</dbReference>
<proteinExistence type="predicted"/>
<keyword evidence="1" id="KW-0812">Transmembrane</keyword>
<feature type="transmembrane region" description="Helical" evidence="1">
    <location>
        <begin position="62"/>
        <end position="85"/>
    </location>
</feature>
<keyword evidence="3" id="KW-1185">Reference proteome</keyword>
<evidence type="ECO:0000313" key="2">
    <source>
        <dbReference type="EMBL" id="CCI53388.1"/>
    </source>
</evidence>
<dbReference type="AlphaFoldDB" id="A0A077MEI8"/>
<dbReference type="Proteomes" id="UP000035720">
    <property type="component" value="Unassembled WGS sequence"/>
</dbReference>
<dbReference type="RefSeq" id="WP_048545672.1">
    <property type="nucleotide sequence ID" value="NZ_HF571038.1"/>
</dbReference>
<organism evidence="2 3">
    <name type="scientific">Nostocoides jenkinsii Ben 74</name>
    <dbReference type="NCBI Taxonomy" id="1193518"/>
    <lineage>
        <taxon>Bacteria</taxon>
        <taxon>Bacillati</taxon>
        <taxon>Actinomycetota</taxon>
        <taxon>Actinomycetes</taxon>
        <taxon>Micrococcales</taxon>
        <taxon>Intrasporangiaceae</taxon>
        <taxon>Nostocoides</taxon>
    </lineage>
</organism>
<dbReference type="EMBL" id="CAJC01000149">
    <property type="protein sequence ID" value="CCI53388.1"/>
    <property type="molecule type" value="Genomic_DNA"/>
</dbReference>
<gene>
    <name evidence="2" type="ORF">BN13_390005</name>
</gene>
<reference evidence="2 3" key="1">
    <citation type="journal article" date="2013" name="ISME J.">
        <title>A metabolic model for members of the genus Tetrasphaera involved in enhanced biological phosphorus removal.</title>
        <authorList>
            <person name="Kristiansen R."/>
            <person name="Nguyen H.T.T."/>
            <person name="Saunders A.M."/>
            <person name="Nielsen J.L."/>
            <person name="Wimmer R."/>
            <person name="Le V.Q."/>
            <person name="McIlroy S.J."/>
            <person name="Petrovski S."/>
            <person name="Seviour R.J."/>
            <person name="Calteau A."/>
            <person name="Nielsen K.L."/>
            <person name="Nielsen P.H."/>
        </authorList>
    </citation>
    <scope>NUCLEOTIDE SEQUENCE [LARGE SCALE GENOMIC DNA]</scope>
    <source>
        <strain evidence="2 3">Ben 74</strain>
    </source>
</reference>
<dbReference type="STRING" id="1193518.BN13_390005"/>
<feature type="transmembrane region" description="Helical" evidence="1">
    <location>
        <begin position="92"/>
        <end position="110"/>
    </location>
</feature>
<dbReference type="InterPro" id="IPR046289">
    <property type="entry name" value="DUF6326"/>
</dbReference>
<sequence length="157" mass="17190">MITPGRDGTTLHPAQVPVQTKLAAAWTSFMFFYVYVDLLGLYKPGVVEDILKGKVFTFDISQTFAVTALALTAVPVLMILLSTALPIRANRVTNLVVAILLVPYMAFNVFGGEWLVYYGLGLALEMVILGFILRTAWTWSATTPAASVNSYSQLQHS</sequence>
<accession>A0A077MEI8</accession>
<protein>
    <submittedName>
        <fullName evidence="2">Uncharacterized protein</fullName>
    </submittedName>
</protein>
<keyword evidence="1" id="KW-1133">Transmembrane helix</keyword>
<feature type="transmembrane region" description="Helical" evidence="1">
    <location>
        <begin position="116"/>
        <end position="133"/>
    </location>
</feature>
<evidence type="ECO:0000256" key="1">
    <source>
        <dbReference type="SAM" id="Phobius"/>
    </source>
</evidence>
<feature type="transmembrane region" description="Helical" evidence="1">
    <location>
        <begin position="22"/>
        <end position="42"/>
    </location>
</feature>
<comment type="caution">
    <text evidence="2">The sequence shown here is derived from an EMBL/GenBank/DDBJ whole genome shotgun (WGS) entry which is preliminary data.</text>
</comment>